<accession>A0AAF1C0G6</accession>
<proteinExistence type="predicted"/>
<dbReference type="EMBL" id="CP138348">
    <property type="protein sequence ID" value="WPF87562.1"/>
    <property type="molecule type" value="Genomic_DNA"/>
</dbReference>
<evidence type="ECO:0000313" key="1">
    <source>
        <dbReference type="EMBL" id="WPF87562.1"/>
    </source>
</evidence>
<dbReference type="AlphaFoldDB" id="A0AAF1C0G6"/>
<name>A0AAF1C0G6_9CHRO</name>
<gene>
    <name evidence="1" type="ORF">SAY89_12185</name>
</gene>
<organism evidence="1">
    <name type="scientific">Cyanobacterium aponinum AL20115</name>
    <dbReference type="NCBI Taxonomy" id="3090662"/>
    <lineage>
        <taxon>Bacteria</taxon>
        <taxon>Bacillati</taxon>
        <taxon>Cyanobacteriota</taxon>
        <taxon>Cyanophyceae</taxon>
        <taxon>Oscillatoriophycideae</taxon>
        <taxon>Chroococcales</taxon>
        <taxon>Geminocystaceae</taxon>
        <taxon>Cyanobacterium</taxon>
    </lineage>
</organism>
<dbReference type="RefSeq" id="WP_320001099.1">
    <property type="nucleotide sequence ID" value="NZ_CP138348.1"/>
</dbReference>
<sequence>MQVFGTIPENTIFLPDIPYQVRFNCKDGGLFVGGSEPEHRRSNPTDKVDISIIKIGKYYGDLGKTKSAIWLQLFFVAGVGVDPKILPQNTVCVSYIKRKSINNLNNLVAGIMAQKIEPATGIFTISFNREQGDLGVYYSVNFDWRERSTKEEKAQLETIQEFWNANNDYIIDLDGTRDMQSINGLTAQQINQLMSKHNHKQLTSAN</sequence>
<protein>
    <submittedName>
        <fullName evidence="1">Uncharacterized protein</fullName>
    </submittedName>
</protein>
<reference evidence="1" key="1">
    <citation type="submission" date="2023-11" db="EMBL/GenBank/DDBJ databases">
        <title>Genome sequence of Cyanobacterium aponinum BCRC AL20115.</title>
        <authorList>
            <person name="Chang H.-Y."/>
            <person name="Lin K.-M."/>
            <person name="Hsueh H.-T."/>
            <person name="Chu H.-A."/>
            <person name="Kuo C.-H."/>
        </authorList>
    </citation>
    <scope>NUCLEOTIDE SEQUENCE</scope>
    <source>
        <strain evidence="1">AL20115</strain>
    </source>
</reference>